<dbReference type="STRING" id="91928.A0A0D2BLT6"/>
<dbReference type="RefSeq" id="XP_016240129.1">
    <property type="nucleotide sequence ID" value="XM_016374853.1"/>
</dbReference>
<sequence>MPAVEPGRENETPTDSRTSLRHALQPPQIPRPAVHQHSLQPDAVSDWNTANLGLRVGADLASAAGASSLIAPVICVIDRSIVEKAAKGEAFSSCLRRSFRPVYTQPHKFLFSKPFLLIFGLYFFTYSTANTVDTLTSTFSSKPASTVSSGPAKFLATSSVNMSWCVYKDSRFVRMFGGPSSSPAAAVPRLSYALFAVRDSLTIFASFNLPPIIAPQLANLPLSVRSRFSQILSTESGRATTAQFLAPAAIQLVSTPVHLLGLDLYNRQGRLGLVDRYSRVLRDWSVSAFARMGRIIPAFGVGGVVNANVRKDLMSTIDAS</sequence>
<feature type="region of interest" description="Disordered" evidence="1">
    <location>
        <begin position="1"/>
        <end position="22"/>
    </location>
</feature>
<dbReference type="AlphaFoldDB" id="A0A0D2BLT6"/>
<accession>A0A0D2BLT6</accession>
<dbReference type="GO" id="GO:0005739">
    <property type="term" value="C:mitochondrion"/>
    <property type="evidence" value="ECO:0007669"/>
    <property type="project" value="TreeGrafter"/>
</dbReference>
<dbReference type="InterPro" id="IPR038781">
    <property type="entry name" value="C365.16-ike"/>
</dbReference>
<name>A0A0D2BLT6_9EURO</name>
<dbReference type="OrthoDB" id="275936at2759"/>
<organism evidence="2 3">
    <name type="scientific">Exophiala spinifera</name>
    <dbReference type="NCBI Taxonomy" id="91928"/>
    <lineage>
        <taxon>Eukaryota</taxon>
        <taxon>Fungi</taxon>
        <taxon>Dikarya</taxon>
        <taxon>Ascomycota</taxon>
        <taxon>Pezizomycotina</taxon>
        <taxon>Eurotiomycetes</taxon>
        <taxon>Chaetothyriomycetidae</taxon>
        <taxon>Chaetothyriales</taxon>
        <taxon>Herpotrichiellaceae</taxon>
        <taxon>Exophiala</taxon>
    </lineage>
</organism>
<dbReference type="Proteomes" id="UP000053328">
    <property type="component" value="Unassembled WGS sequence"/>
</dbReference>
<dbReference type="GeneID" id="27327571"/>
<evidence type="ECO:0000313" key="3">
    <source>
        <dbReference type="Proteomes" id="UP000053328"/>
    </source>
</evidence>
<evidence type="ECO:0000256" key="1">
    <source>
        <dbReference type="SAM" id="MobiDB-lite"/>
    </source>
</evidence>
<protein>
    <recommendedName>
        <fullName evidence="4">Sequence orphan</fullName>
    </recommendedName>
</protein>
<dbReference type="PANTHER" id="PTHR37845">
    <property type="entry name" value="SEQUENCE ORPHAN"/>
    <property type="match status" value="1"/>
</dbReference>
<dbReference type="VEuPathDB" id="FungiDB:PV08_00488"/>
<feature type="compositionally biased region" description="Basic and acidic residues" evidence="1">
    <location>
        <begin position="1"/>
        <end position="11"/>
    </location>
</feature>
<evidence type="ECO:0008006" key="4">
    <source>
        <dbReference type="Google" id="ProtNLM"/>
    </source>
</evidence>
<dbReference type="PANTHER" id="PTHR37845:SF1">
    <property type="entry name" value="SEQUENCE ORPHAN"/>
    <property type="match status" value="1"/>
</dbReference>
<keyword evidence="3" id="KW-1185">Reference proteome</keyword>
<gene>
    <name evidence="2" type="ORF">PV08_00488</name>
</gene>
<reference evidence="2 3" key="1">
    <citation type="submission" date="2015-01" db="EMBL/GenBank/DDBJ databases">
        <title>The Genome Sequence of Exophiala spinifera CBS89968.</title>
        <authorList>
            <consortium name="The Broad Institute Genomics Platform"/>
            <person name="Cuomo C."/>
            <person name="de Hoog S."/>
            <person name="Gorbushina A."/>
            <person name="Stielow B."/>
            <person name="Teixiera M."/>
            <person name="Abouelleil A."/>
            <person name="Chapman S.B."/>
            <person name="Priest M."/>
            <person name="Young S.K."/>
            <person name="Wortman J."/>
            <person name="Nusbaum C."/>
            <person name="Birren B."/>
        </authorList>
    </citation>
    <scope>NUCLEOTIDE SEQUENCE [LARGE SCALE GENOMIC DNA]</scope>
    <source>
        <strain evidence="2 3">CBS 89968</strain>
    </source>
</reference>
<dbReference type="HOGENOM" id="CLU_054095_2_0_1"/>
<evidence type="ECO:0000313" key="2">
    <source>
        <dbReference type="EMBL" id="KIW19913.1"/>
    </source>
</evidence>
<dbReference type="EMBL" id="KN847492">
    <property type="protein sequence ID" value="KIW19913.1"/>
    <property type="molecule type" value="Genomic_DNA"/>
</dbReference>
<proteinExistence type="predicted"/>